<proteinExistence type="predicted"/>
<dbReference type="EMBL" id="LR798354">
    <property type="protein sequence ID" value="CAB5225998.1"/>
    <property type="molecule type" value="Genomic_DNA"/>
</dbReference>
<dbReference type="Gene3D" id="3.30.390.80">
    <property type="entry name" value="DNA repair protein Rad52/59/22"/>
    <property type="match status" value="1"/>
</dbReference>
<protein>
    <submittedName>
        <fullName evidence="1">Uncharacterized protein</fullName>
    </submittedName>
</protein>
<dbReference type="InterPro" id="IPR042525">
    <property type="entry name" value="Rad52_Rad59_Rad22_sf"/>
</dbReference>
<dbReference type="GO" id="GO:0006302">
    <property type="term" value="P:double-strand break repair"/>
    <property type="evidence" value="ECO:0007669"/>
    <property type="project" value="UniProtKB-ARBA"/>
</dbReference>
<name>A0A6J7X5X4_9CAUD</name>
<accession>A0A6J7X5X4</accession>
<dbReference type="GO" id="GO:0006310">
    <property type="term" value="P:DNA recombination"/>
    <property type="evidence" value="ECO:0007669"/>
    <property type="project" value="UniProtKB-ARBA"/>
</dbReference>
<organism evidence="1">
    <name type="scientific">uncultured Caudovirales phage</name>
    <dbReference type="NCBI Taxonomy" id="2100421"/>
    <lineage>
        <taxon>Viruses</taxon>
        <taxon>Duplodnaviria</taxon>
        <taxon>Heunggongvirae</taxon>
        <taxon>Uroviricota</taxon>
        <taxon>Caudoviricetes</taxon>
        <taxon>Peduoviridae</taxon>
        <taxon>Maltschvirus</taxon>
        <taxon>Maltschvirus maltsch</taxon>
    </lineage>
</organism>
<gene>
    <name evidence="1" type="ORF">UFOVP756_29</name>
</gene>
<evidence type="ECO:0000313" key="1">
    <source>
        <dbReference type="EMBL" id="CAB5225998.1"/>
    </source>
</evidence>
<reference evidence="1" key="1">
    <citation type="submission" date="2020-05" db="EMBL/GenBank/DDBJ databases">
        <authorList>
            <person name="Chiriac C."/>
            <person name="Salcher M."/>
            <person name="Ghai R."/>
            <person name="Kavagutti S V."/>
        </authorList>
    </citation>
    <scope>NUCLEOTIDE SEQUENCE</scope>
</reference>
<sequence length="221" mass="25340">MSNLPKIKDIYENIELAIKKDGLIVVLNQPPKVEWVKEHPYIKGYKYLPIERIEFLLKSIFKTDYKIEVLKTGLLLNTVEVTVRVHFRDIITKEWMFHDGVGAQEIQTQKNTGHLLLDMSNINRGAVTMALPIAKTMAIKDACDNIGNIFGANLNRKDIIHYEQDLTLTPMDEMHPNWLKVCEAIKSGKFKVADISEKYTLTDESREQLTKLQNGSNTINI</sequence>